<dbReference type="PANTHER" id="PTHR16026:SF0">
    <property type="entry name" value="CARTILAGE ACIDIC PROTEIN 1"/>
    <property type="match status" value="1"/>
</dbReference>
<evidence type="ECO:0000313" key="4">
    <source>
        <dbReference type="Proteomes" id="UP000606600"/>
    </source>
</evidence>
<dbReference type="PANTHER" id="PTHR16026">
    <property type="entry name" value="CARTILAGE ACIDIC PROTEIN 1"/>
    <property type="match status" value="1"/>
</dbReference>
<dbReference type="Proteomes" id="UP000606600">
    <property type="component" value="Unassembled WGS sequence"/>
</dbReference>
<dbReference type="Pfam" id="PF13517">
    <property type="entry name" value="FG-GAP_3"/>
    <property type="match status" value="4"/>
</dbReference>
<evidence type="ECO:0000313" key="3">
    <source>
        <dbReference type="EMBL" id="MBD1367574.1"/>
    </source>
</evidence>
<dbReference type="SUPFAM" id="SSF69318">
    <property type="entry name" value="Integrin alpha N-terminal domain"/>
    <property type="match status" value="1"/>
</dbReference>
<dbReference type="PROSITE" id="PS51257">
    <property type="entry name" value="PROKAR_LIPOPROTEIN"/>
    <property type="match status" value="1"/>
</dbReference>
<dbReference type="RefSeq" id="WP_191192207.1">
    <property type="nucleotide sequence ID" value="NZ_JACWMY010000027.1"/>
</dbReference>
<organism evidence="3 4">
    <name type="scientific">Mucilaginibacter pankratovii</name>
    <dbReference type="NCBI Taxonomy" id="2772110"/>
    <lineage>
        <taxon>Bacteria</taxon>
        <taxon>Pseudomonadati</taxon>
        <taxon>Bacteroidota</taxon>
        <taxon>Sphingobacteriia</taxon>
        <taxon>Sphingobacteriales</taxon>
        <taxon>Sphingobacteriaceae</taxon>
        <taxon>Mucilaginibacter</taxon>
    </lineage>
</organism>
<comment type="caution">
    <text evidence="3">The sequence shown here is derived from an EMBL/GenBank/DDBJ whole genome shotgun (WGS) entry which is preliminary data.</text>
</comment>
<keyword evidence="1" id="KW-0732">Signal</keyword>
<evidence type="ECO:0000259" key="2">
    <source>
        <dbReference type="Pfam" id="PF07593"/>
    </source>
</evidence>
<dbReference type="InterPro" id="IPR013517">
    <property type="entry name" value="FG-GAP"/>
</dbReference>
<protein>
    <submittedName>
        <fullName evidence="3">CRTAC1 family protein</fullName>
    </submittedName>
</protein>
<name>A0ABR7WZ66_9SPHI</name>
<dbReference type="Pfam" id="PF07593">
    <property type="entry name" value="UnbV_ASPIC"/>
    <property type="match status" value="1"/>
</dbReference>
<proteinExistence type="predicted"/>
<evidence type="ECO:0000256" key="1">
    <source>
        <dbReference type="ARBA" id="ARBA00022729"/>
    </source>
</evidence>
<dbReference type="Gene3D" id="2.130.10.130">
    <property type="entry name" value="Integrin alpha, N-terminal"/>
    <property type="match status" value="3"/>
</dbReference>
<dbReference type="EMBL" id="JACWMY010000027">
    <property type="protein sequence ID" value="MBD1367574.1"/>
    <property type="molecule type" value="Genomic_DNA"/>
</dbReference>
<dbReference type="InterPro" id="IPR011519">
    <property type="entry name" value="UnbV_ASPIC"/>
</dbReference>
<accession>A0ABR7WZ66</accession>
<dbReference type="InterPro" id="IPR027039">
    <property type="entry name" value="Crtac1"/>
</dbReference>
<feature type="non-terminal residue" evidence="3">
    <location>
        <position position="586"/>
    </location>
</feature>
<reference evidence="3 4" key="1">
    <citation type="submission" date="2020-09" db="EMBL/GenBank/DDBJ databases">
        <title>Novel species of Mucilaginibacter isolated from a glacier on the Tibetan Plateau.</title>
        <authorList>
            <person name="Liu Q."/>
            <person name="Xin Y.-H."/>
        </authorList>
    </citation>
    <scope>NUCLEOTIDE SEQUENCE [LARGE SCALE GENOMIC DNA]</scope>
    <source>
        <strain evidence="3 4">ZT4R22</strain>
    </source>
</reference>
<sequence length="586" mass="65245">MRYFIPGNVIRNRYLSRYGAFLLLTWVVCGCGDGNSKSGTKLFELLDAGYTNISFNNKLTYNNEFNIYTYRNFYNGGGVALGDINNDGLIDVFMVGNTEPSKLYLNKGDFRFEDITGKAGIGKVGKWSTGVTMADVNGDGLLDIYVCNSGDVKGDHKQNELYINQGNLKFKESAVAYGVGVNGYSTHAVFFDYDHDGDLDLFILSNSFKAIGTFNIQNNERNMRDPLGGQKLFRNDGGHFKDVSAEAGIFGSVIGFGLGVSVGDVDHDGWDDIYVSNDFFERDYLYINNKNGTFKESLEDQMHSISNASMGADLADINNDASPDIFVTDMLPESEARLKTNTTYENWDKYQMDLKYGYYNQFTRNTLQLNNGNGTFSEIGRLAGVHATDWSWGALITDMDNDGFKDIFVANGIYQDLTNGDYIQYLSNREVMATLIKDKSINYKKLIDLMPSEAVPNYAYHNNGNLTFSNKAGEWGLGDAGFSNGSAYGDLDNDGALDLVVNNVNMPAFVYRNNSRKLHPENKYLKVVLQGEGNNRFGTGSRVTVYYNHTLSYQEQMPARGFESSVDNRLNFGLGKTSLIDSVVVQ</sequence>
<keyword evidence="4" id="KW-1185">Reference proteome</keyword>
<gene>
    <name evidence="3" type="ORF">IDJ77_27445</name>
</gene>
<feature type="domain" description="ASPIC/UnbV" evidence="2">
    <location>
        <begin position="539"/>
        <end position="586"/>
    </location>
</feature>
<dbReference type="InterPro" id="IPR028994">
    <property type="entry name" value="Integrin_alpha_N"/>
</dbReference>